<dbReference type="InterPro" id="IPR051610">
    <property type="entry name" value="GPI/OXD"/>
</dbReference>
<dbReference type="PANTHER" id="PTHR35848:SF6">
    <property type="entry name" value="CUPIN TYPE-2 DOMAIN-CONTAINING PROTEIN"/>
    <property type="match status" value="1"/>
</dbReference>
<feature type="region of interest" description="Disordered" evidence="2">
    <location>
        <begin position="1"/>
        <end position="26"/>
    </location>
</feature>
<dbReference type="PROSITE" id="PS51725">
    <property type="entry name" value="ABM"/>
    <property type="match status" value="1"/>
</dbReference>
<keyword evidence="5" id="KW-1185">Reference proteome</keyword>
<dbReference type="InterPro" id="IPR014710">
    <property type="entry name" value="RmlC-like_jellyroll"/>
</dbReference>
<dbReference type="Proteomes" id="UP000199183">
    <property type="component" value="Unassembled WGS sequence"/>
</dbReference>
<dbReference type="SUPFAM" id="SSF54909">
    <property type="entry name" value="Dimeric alpha+beta barrel"/>
    <property type="match status" value="1"/>
</dbReference>
<gene>
    <name evidence="4" type="ORF">SAMN04489806_1498</name>
</gene>
<evidence type="ECO:0000313" key="5">
    <source>
        <dbReference type="Proteomes" id="UP000199183"/>
    </source>
</evidence>
<dbReference type="PANTHER" id="PTHR35848">
    <property type="entry name" value="OXALATE-BINDING PROTEIN"/>
    <property type="match status" value="1"/>
</dbReference>
<dbReference type="InterPro" id="IPR011051">
    <property type="entry name" value="RmlC_Cupin_sf"/>
</dbReference>
<dbReference type="Gene3D" id="2.60.120.10">
    <property type="entry name" value="Jelly Rolls"/>
    <property type="match status" value="1"/>
</dbReference>
<dbReference type="STRING" id="640635.SAMN04489806_1498"/>
<reference evidence="4 5" key="1">
    <citation type="submission" date="2016-10" db="EMBL/GenBank/DDBJ databases">
        <authorList>
            <person name="de Groot N.N."/>
        </authorList>
    </citation>
    <scope>NUCLEOTIDE SEQUENCE [LARGE SCALE GENOMIC DNA]</scope>
    <source>
        <strain evidence="4 5">DSM 21799</strain>
    </source>
</reference>
<feature type="domain" description="ABM" evidence="3">
    <location>
        <begin position="147"/>
        <end position="238"/>
    </location>
</feature>
<dbReference type="EMBL" id="FNRY01000001">
    <property type="protein sequence ID" value="SEB68401.1"/>
    <property type="molecule type" value="Genomic_DNA"/>
</dbReference>
<dbReference type="RefSeq" id="WP_091186954.1">
    <property type="nucleotide sequence ID" value="NZ_FNRY01000001.1"/>
</dbReference>
<evidence type="ECO:0000256" key="2">
    <source>
        <dbReference type="SAM" id="MobiDB-lite"/>
    </source>
</evidence>
<evidence type="ECO:0000259" key="3">
    <source>
        <dbReference type="PROSITE" id="PS51725"/>
    </source>
</evidence>
<proteinExistence type="predicted"/>
<dbReference type="SUPFAM" id="SSF51182">
    <property type="entry name" value="RmlC-like cupins"/>
    <property type="match status" value="1"/>
</dbReference>
<accession>A0A1H4LCD8</accession>
<evidence type="ECO:0000313" key="4">
    <source>
        <dbReference type="EMBL" id="SEB68401.1"/>
    </source>
</evidence>
<dbReference type="InterPro" id="IPR007138">
    <property type="entry name" value="ABM_dom"/>
</dbReference>
<name>A0A1H4LCD8_9MICO</name>
<dbReference type="Gene3D" id="3.30.70.100">
    <property type="match status" value="1"/>
</dbReference>
<dbReference type="AlphaFoldDB" id="A0A1H4LCD8"/>
<dbReference type="Pfam" id="PF07883">
    <property type="entry name" value="Cupin_2"/>
    <property type="match status" value="1"/>
</dbReference>
<evidence type="ECO:0000256" key="1">
    <source>
        <dbReference type="ARBA" id="ARBA00022723"/>
    </source>
</evidence>
<dbReference type="InterPro" id="IPR013096">
    <property type="entry name" value="Cupin_2"/>
</dbReference>
<dbReference type="Pfam" id="PF03992">
    <property type="entry name" value="ABM"/>
    <property type="match status" value="1"/>
</dbReference>
<keyword evidence="1" id="KW-0479">Metal-binding</keyword>
<protein>
    <submittedName>
        <fullName evidence="4">Cupin domain protein</fullName>
    </submittedName>
</protein>
<dbReference type="InterPro" id="IPR011008">
    <property type="entry name" value="Dimeric_a/b-barrel"/>
</dbReference>
<organism evidence="4 5">
    <name type="scientific">Paramicrobacterium humi</name>
    <dbReference type="NCBI Taxonomy" id="640635"/>
    <lineage>
        <taxon>Bacteria</taxon>
        <taxon>Bacillati</taxon>
        <taxon>Actinomycetota</taxon>
        <taxon>Actinomycetes</taxon>
        <taxon>Micrococcales</taxon>
        <taxon>Microbacteriaceae</taxon>
        <taxon>Paramicrobacterium</taxon>
    </lineage>
</organism>
<sequence length="244" mass="27231">MTRITSQSHHVFRPDELPQKSRGGGARTIPLVTAARGATTYLNGMTIFEPGAQIAHHSHNVAESVMVIAGDAIVDIDGERTRLATFDTTFVPANIPHHFENASDEAEMRIFWTYGSLDSTRTIVGTGESGRIDAESAPGAAAPVRVVSEIATLEARPGHEEKLEQAVREAVPLFQRAHGARTMRLERSEEHPTRYRLVIAWESVEDHTVRFRESEDFRRWRELIGPHIARTPDVEHVRNVLTGF</sequence>
<dbReference type="GO" id="GO:0046872">
    <property type="term" value="F:metal ion binding"/>
    <property type="evidence" value="ECO:0007669"/>
    <property type="project" value="UniProtKB-KW"/>
</dbReference>
<dbReference type="OrthoDB" id="122936at2"/>